<reference evidence="2 3" key="1">
    <citation type="submission" date="2022-05" db="EMBL/GenBank/DDBJ databases">
        <authorList>
            <consortium name="Genoscope - CEA"/>
            <person name="William W."/>
        </authorList>
    </citation>
    <scope>NUCLEOTIDE SEQUENCE [LARGE SCALE GENOMIC DNA]</scope>
</reference>
<dbReference type="Pfam" id="PF02338">
    <property type="entry name" value="OTU"/>
    <property type="match status" value="1"/>
</dbReference>
<dbReference type="InterPro" id="IPR003323">
    <property type="entry name" value="OTU_dom"/>
</dbReference>
<dbReference type="InterPro" id="IPR038765">
    <property type="entry name" value="Papain-like_cys_pep_sf"/>
</dbReference>
<feature type="non-terminal residue" evidence="2">
    <location>
        <position position="1"/>
    </location>
</feature>
<dbReference type="Proteomes" id="UP001159428">
    <property type="component" value="Unassembled WGS sequence"/>
</dbReference>
<dbReference type="GO" id="GO:0004843">
    <property type="term" value="F:cysteine-type deubiquitinase activity"/>
    <property type="evidence" value="ECO:0007669"/>
    <property type="project" value="TreeGrafter"/>
</dbReference>
<comment type="caution">
    <text evidence="2">The sequence shown here is derived from an EMBL/GenBank/DDBJ whole genome shotgun (WGS) entry which is preliminary data.</text>
</comment>
<dbReference type="InterPro" id="IPR050704">
    <property type="entry name" value="Peptidase_C85-like"/>
</dbReference>
<dbReference type="PANTHER" id="PTHR12419">
    <property type="entry name" value="OTU DOMAIN CONTAINING PROTEIN"/>
    <property type="match status" value="1"/>
</dbReference>
<protein>
    <recommendedName>
        <fullName evidence="1">OTU domain-containing protein</fullName>
    </recommendedName>
</protein>
<dbReference type="CDD" id="cd22758">
    <property type="entry name" value="OTU_232R-like"/>
    <property type="match status" value="1"/>
</dbReference>
<sequence>DLRKIASEKGYRVSDNLGLGNCMFYALSEQLEIVKRVKIHHFELRRSLVQYLREHPKMVDGTDLFHFVKGHATWDGYLTDMERDGTWGDHVVLWAAANCYQIAIHVISSLPGLIKVIIKPDVPFDQSKHLVLGHVHELHYVGLQPLQGRA</sequence>
<dbReference type="GO" id="GO:0016579">
    <property type="term" value="P:protein deubiquitination"/>
    <property type="evidence" value="ECO:0007669"/>
    <property type="project" value="TreeGrafter"/>
</dbReference>
<dbReference type="Gene3D" id="3.90.70.80">
    <property type="match status" value="1"/>
</dbReference>
<keyword evidence="3" id="KW-1185">Reference proteome</keyword>
<evidence type="ECO:0000313" key="3">
    <source>
        <dbReference type="Proteomes" id="UP001159428"/>
    </source>
</evidence>
<dbReference type="AlphaFoldDB" id="A0AAU9Y5Q4"/>
<feature type="domain" description="OTU" evidence="1">
    <location>
        <begin position="11"/>
        <end position="146"/>
    </location>
</feature>
<dbReference type="SUPFAM" id="SSF54001">
    <property type="entry name" value="Cysteine proteinases"/>
    <property type="match status" value="1"/>
</dbReference>
<accession>A0AAU9Y5Q4</accession>
<dbReference type="PROSITE" id="PS50802">
    <property type="entry name" value="OTU"/>
    <property type="match status" value="1"/>
</dbReference>
<proteinExistence type="predicted"/>
<dbReference type="PANTHER" id="PTHR12419:SF11">
    <property type="entry name" value="OTU DOMAIN-CONTAINING PROTEIN DDB_G0284757"/>
    <property type="match status" value="1"/>
</dbReference>
<dbReference type="EMBL" id="CALNXJ010000142">
    <property type="protein sequence ID" value="CAH3166765.1"/>
    <property type="molecule type" value="Genomic_DNA"/>
</dbReference>
<gene>
    <name evidence="2" type="ORF">PMEA_00006198</name>
</gene>
<organism evidence="2 3">
    <name type="scientific">Pocillopora meandrina</name>
    <dbReference type="NCBI Taxonomy" id="46732"/>
    <lineage>
        <taxon>Eukaryota</taxon>
        <taxon>Metazoa</taxon>
        <taxon>Cnidaria</taxon>
        <taxon>Anthozoa</taxon>
        <taxon>Hexacorallia</taxon>
        <taxon>Scleractinia</taxon>
        <taxon>Astrocoeniina</taxon>
        <taxon>Pocilloporidae</taxon>
        <taxon>Pocillopora</taxon>
    </lineage>
</organism>
<evidence type="ECO:0000313" key="2">
    <source>
        <dbReference type="EMBL" id="CAH3166765.1"/>
    </source>
</evidence>
<evidence type="ECO:0000259" key="1">
    <source>
        <dbReference type="PROSITE" id="PS50802"/>
    </source>
</evidence>
<name>A0AAU9Y5Q4_9CNID</name>